<organism evidence="3 4">
    <name type="scientific">Trichlorobacter lovleyi (strain ATCC BAA-1151 / DSM 17278 / SZ)</name>
    <name type="common">Geobacter lovleyi</name>
    <dbReference type="NCBI Taxonomy" id="398767"/>
    <lineage>
        <taxon>Bacteria</taxon>
        <taxon>Pseudomonadati</taxon>
        <taxon>Thermodesulfobacteriota</taxon>
        <taxon>Desulfuromonadia</taxon>
        <taxon>Geobacterales</taxon>
        <taxon>Geobacteraceae</taxon>
        <taxon>Trichlorobacter</taxon>
    </lineage>
</organism>
<dbReference type="AlphaFoldDB" id="B3E8K4"/>
<dbReference type="Gene3D" id="3.30.450.20">
    <property type="entry name" value="PAS domain"/>
    <property type="match status" value="1"/>
</dbReference>
<evidence type="ECO:0000256" key="1">
    <source>
        <dbReference type="SAM" id="Coils"/>
    </source>
</evidence>
<keyword evidence="4" id="KW-1185">Reference proteome</keyword>
<dbReference type="Proteomes" id="UP000002420">
    <property type="component" value="Chromosome"/>
</dbReference>
<reference evidence="3 4" key="1">
    <citation type="submission" date="2008-05" db="EMBL/GenBank/DDBJ databases">
        <title>Complete sequence of chromosome of Geobacter lovleyi SZ.</title>
        <authorList>
            <consortium name="US DOE Joint Genome Institute"/>
            <person name="Lucas S."/>
            <person name="Copeland A."/>
            <person name="Lapidus A."/>
            <person name="Glavina del Rio T."/>
            <person name="Dalin E."/>
            <person name="Tice H."/>
            <person name="Bruce D."/>
            <person name="Goodwin L."/>
            <person name="Pitluck S."/>
            <person name="Chertkov O."/>
            <person name="Meincke L."/>
            <person name="Brettin T."/>
            <person name="Detter J.C."/>
            <person name="Han C."/>
            <person name="Tapia R."/>
            <person name="Kuske C.R."/>
            <person name="Schmutz J."/>
            <person name="Larimer F."/>
            <person name="Land M."/>
            <person name="Hauser L."/>
            <person name="Kyrpides N."/>
            <person name="Mikhailova N."/>
            <person name="Sung Y."/>
            <person name="Fletcher K.E."/>
            <person name="Ritalahti K.M."/>
            <person name="Loeffler F.E."/>
            <person name="Richardson P."/>
        </authorList>
    </citation>
    <scope>NUCLEOTIDE SEQUENCE [LARGE SCALE GENOMIC DNA]</scope>
    <source>
        <strain evidence="4">ATCC BAA-1151 / DSM 17278 / SZ</strain>
    </source>
</reference>
<dbReference type="EMBL" id="CP001089">
    <property type="protein sequence ID" value="ACD96680.1"/>
    <property type="molecule type" value="Genomic_DNA"/>
</dbReference>
<dbReference type="STRING" id="398767.Glov_2973"/>
<evidence type="ECO:0000313" key="3">
    <source>
        <dbReference type="EMBL" id="ACD96680.1"/>
    </source>
</evidence>
<dbReference type="RefSeq" id="WP_012471005.1">
    <property type="nucleotide sequence ID" value="NC_010814.1"/>
</dbReference>
<feature type="domain" description="PAS" evidence="2">
    <location>
        <begin position="69"/>
        <end position="108"/>
    </location>
</feature>
<keyword evidence="1" id="KW-0175">Coiled coil</keyword>
<proteinExistence type="predicted"/>
<dbReference type="InterPro" id="IPR000014">
    <property type="entry name" value="PAS"/>
</dbReference>
<dbReference type="eggNOG" id="COG2199">
    <property type="taxonomic scope" value="Bacteria"/>
</dbReference>
<evidence type="ECO:0000313" key="4">
    <source>
        <dbReference type="Proteomes" id="UP000002420"/>
    </source>
</evidence>
<dbReference type="OrthoDB" id="9799273at2"/>
<dbReference type="InterPro" id="IPR035965">
    <property type="entry name" value="PAS-like_dom_sf"/>
</dbReference>
<dbReference type="Pfam" id="PF13188">
    <property type="entry name" value="PAS_8"/>
    <property type="match status" value="1"/>
</dbReference>
<evidence type="ECO:0000259" key="2">
    <source>
        <dbReference type="Pfam" id="PF13188"/>
    </source>
</evidence>
<dbReference type="KEGG" id="glo:Glov_2973"/>
<gene>
    <name evidence="3" type="ordered locus">Glov_2973</name>
</gene>
<name>B3E8K4_TRIL1</name>
<protein>
    <recommendedName>
        <fullName evidence="2">PAS domain-containing protein</fullName>
    </recommendedName>
</protein>
<sequence>MNNDRAEKHQLLRQRAEQLLATDPGRFRTPEQADLVGLLHELAVFQAELEMQNEDLLLANQQLEETRQQYARLYEQAPVGYLRLNEQGIILRHNQTFIEMIHSDQNMLVNKPLATLHCCPIVFKAAPVEDLAMLSLV</sequence>
<accession>B3E8K4</accession>
<dbReference type="HOGENOM" id="CLU_1862313_0_0_7"/>
<feature type="coiled-coil region" evidence="1">
    <location>
        <begin position="46"/>
        <end position="76"/>
    </location>
</feature>
<dbReference type="SUPFAM" id="SSF55785">
    <property type="entry name" value="PYP-like sensor domain (PAS domain)"/>
    <property type="match status" value="1"/>
</dbReference>